<proteinExistence type="predicted"/>
<reference evidence="2" key="1">
    <citation type="submission" date="2020-02" db="EMBL/GenBank/DDBJ databases">
        <authorList>
            <person name="Meier V. D."/>
        </authorList>
    </citation>
    <scope>NUCLEOTIDE SEQUENCE</scope>
    <source>
        <strain evidence="2">AVDCRST_MAG49</strain>
    </source>
</reference>
<feature type="region of interest" description="Disordered" evidence="1">
    <location>
        <begin position="1"/>
        <end position="59"/>
    </location>
</feature>
<feature type="non-terminal residue" evidence="2">
    <location>
        <position position="1"/>
    </location>
</feature>
<feature type="non-terminal residue" evidence="2">
    <location>
        <position position="59"/>
    </location>
</feature>
<organism evidence="2">
    <name type="scientific">uncultured Thermomicrobiales bacterium</name>
    <dbReference type="NCBI Taxonomy" id="1645740"/>
    <lineage>
        <taxon>Bacteria</taxon>
        <taxon>Pseudomonadati</taxon>
        <taxon>Thermomicrobiota</taxon>
        <taxon>Thermomicrobia</taxon>
        <taxon>Thermomicrobiales</taxon>
        <taxon>environmental samples</taxon>
    </lineage>
</organism>
<dbReference type="EMBL" id="CADCWG010000043">
    <property type="protein sequence ID" value="CAA9539629.1"/>
    <property type="molecule type" value="Genomic_DNA"/>
</dbReference>
<name>A0A6J4U3R3_9BACT</name>
<accession>A0A6J4U3R3</accession>
<protein>
    <submittedName>
        <fullName evidence="2">Uncharacterized protein</fullName>
    </submittedName>
</protein>
<feature type="compositionally biased region" description="Pro residues" evidence="1">
    <location>
        <begin position="1"/>
        <end position="11"/>
    </location>
</feature>
<sequence>WRIGPRRPPSPRAAQSGPRHRRRCSSPSPWGRRGHGATPACRDSTRSSPPHGRLGAHAS</sequence>
<evidence type="ECO:0000313" key="2">
    <source>
        <dbReference type="EMBL" id="CAA9539629.1"/>
    </source>
</evidence>
<gene>
    <name evidence="2" type="ORF">AVDCRST_MAG49-708</name>
</gene>
<evidence type="ECO:0000256" key="1">
    <source>
        <dbReference type="SAM" id="MobiDB-lite"/>
    </source>
</evidence>
<dbReference type="AlphaFoldDB" id="A0A6J4U3R3"/>